<gene>
    <name evidence="2" type="ORF">GCM10011512_04120</name>
</gene>
<dbReference type="PANTHER" id="PTHR34818:SF1">
    <property type="entry name" value="PROTEIN BLI-3"/>
    <property type="match status" value="1"/>
</dbReference>
<dbReference type="InterPro" id="IPR038725">
    <property type="entry name" value="YdaG_split_barrel_FMN-bd"/>
</dbReference>
<reference evidence="3" key="1">
    <citation type="journal article" date="2019" name="Int. J. Syst. Evol. Microbiol.">
        <title>The Global Catalogue of Microorganisms (GCM) 10K type strain sequencing project: providing services to taxonomists for standard genome sequencing and annotation.</title>
        <authorList>
            <consortium name="The Broad Institute Genomics Platform"/>
            <consortium name="The Broad Institute Genome Sequencing Center for Infectious Disease"/>
            <person name="Wu L."/>
            <person name="Ma J."/>
        </authorList>
    </citation>
    <scope>NUCLEOTIDE SEQUENCE [LARGE SCALE GENOMIC DNA]</scope>
    <source>
        <strain evidence="3">CGMCC 1.15480</strain>
    </source>
</reference>
<dbReference type="EMBL" id="BMJI01000001">
    <property type="protein sequence ID" value="GGC80525.1"/>
    <property type="molecule type" value="Genomic_DNA"/>
</dbReference>
<dbReference type="Proteomes" id="UP000597761">
    <property type="component" value="Unassembled WGS sequence"/>
</dbReference>
<evidence type="ECO:0000313" key="2">
    <source>
        <dbReference type="EMBL" id="GGC80525.1"/>
    </source>
</evidence>
<dbReference type="InterPro" id="IPR052917">
    <property type="entry name" value="Stress-Dev_Protein"/>
</dbReference>
<dbReference type="RefSeq" id="WP_188665602.1">
    <property type="nucleotide sequence ID" value="NZ_BMJI01000001.1"/>
</dbReference>
<comment type="caution">
    <text evidence="2">The sequence shown here is derived from an EMBL/GenBank/DDBJ whole genome shotgun (WGS) entry which is preliminary data.</text>
</comment>
<feature type="domain" description="General stress protein FMN-binding split barrel" evidence="1">
    <location>
        <begin position="13"/>
        <end position="157"/>
    </location>
</feature>
<proteinExistence type="predicted"/>
<dbReference type="InterPro" id="IPR012349">
    <property type="entry name" value="Split_barrel_FMN-bd"/>
</dbReference>
<organism evidence="2 3">
    <name type="scientific">Tersicoccus solisilvae</name>
    <dbReference type="NCBI Taxonomy" id="1882339"/>
    <lineage>
        <taxon>Bacteria</taxon>
        <taxon>Bacillati</taxon>
        <taxon>Actinomycetota</taxon>
        <taxon>Actinomycetes</taxon>
        <taxon>Micrococcales</taxon>
        <taxon>Micrococcaceae</taxon>
        <taxon>Tersicoccus</taxon>
    </lineage>
</organism>
<keyword evidence="3" id="KW-1185">Reference proteome</keyword>
<evidence type="ECO:0000313" key="3">
    <source>
        <dbReference type="Proteomes" id="UP000597761"/>
    </source>
</evidence>
<evidence type="ECO:0000259" key="1">
    <source>
        <dbReference type="Pfam" id="PF16242"/>
    </source>
</evidence>
<accession>A0ABQ1NMW1</accession>
<name>A0ABQ1NMW1_9MICC</name>
<dbReference type="SUPFAM" id="SSF50475">
    <property type="entry name" value="FMN-binding split barrel"/>
    <property type="match status" value="1"/>
</dbReference>
<dbReference type="PANTHER" id="PTHR34818">
    <property type="entry name" value="PROTEIN BLI-3"/>
    <property type="match status" value="1"/>
</dbReference>
<dbReference type="Gene3D" id="2.30.110.10">
    <property type="entry name" value="Electron Transport, Fmn-binding Protein, Chain A"/>
    <property type="match status" value="1"/>
</dbReference>
<protein>
    <submittedName>
        <fullName evidence="2">General stress protein</fullName>
    </submittedName>
</protein>
<dbReference type="Pfam" id="PF16242">
    <property type="entry name" value="Pyrid_ox_like"/>
    <property type="match status" value="1"/>
</dbReference>
<sequence>MSQPSSTSPSEDTVKIVDLMRKDRTVMVGTVLTDGSIQSRPMSVQTVEDDGTLWFFAHDDGPLAAQLTSHPQVNVAFAGSDHWVSLSGTARLEHDRARIDELWDSTTDAFFPDGKETPGLTLIEVSPDSAEYWDQPGGGVGALFTFVKAKVTGGTYDGGETGSVDL</sequence>